<feature type="compositionally biased region" description="Low complexity" evidence="1">
    <location>
        <begin position="36"/>
        <end position="62"/>
    </location>
</feature>
<evidence type="ECO:0000313" key="3">
    <source>
        <dbReference type="EMBL" id="GAA1651003.1"/>
    </source>
</evidence>
<keyword evidence="2" id="KW-0732">Signal</keyword>
<organism evidence="3 4">
    <name type="scientific">Kribbella alba</name>
    <dbReference type="NCBI Taxonomy" id="190197"/>
    <lineage>
        <taxon>Bacteria</taxon>
        <taxon>Bacillati</taxon>
        <taxon>Actinomycetota</taxon>
        <taxon>Actinomycetes</taxon>
        <taxon>Propionibacteriales</taxon>
        <taxon>Kribbellaceae</taxon>
        <taxon>Kribbella</taxon>
    </lineage>
</organism>
<feature type="chain" id="PRO_5046533783" description="DUF3558 domain-containing protein" evidence="2">
    <location>
        <begin position="22"/>
        <end position="328"/>
    </location>
</feature>
<protein>
    <recommendedName>
        <fullName evidence="5">DUF3558 domain-containing protein</fullName>
    </recommendedName>
</protein>
<evidence type="ECO:0000313" key="4">
    <source>
        <dbReference type="Proteomes" id="UP001501319"/>
    </source>
</evidence>
<evidence type="ECO:0000256" key="2">
    <source>
        <dbReference type="SAM" id="SignalP"/>
    </source>
</evidence>
<evidence type="ECO:0008006" key="5">
    <source>
        <dbReference type="Google" id="ProtNLM"/>
    </source>
</evidence>
<feature type="region of interest" description="Disordered" evidence="1">
    <location>
        <begin position="30"/>
        <end position="62"/>
    </location>
</feature>
<feature type="signal peptide" evidence="2">
    <location>
        <begin position="1"/>
        <end position="21"/>
    </location>
</feature>
<gene>
    <name evidence="3" type="ORF">GCM10009744_48310</name>
</gene>
<name>A0ABP4RML8_9ACTN</name>
<sequence length="328" mass="33637">MRVRSAVAVLGALASAAFAVAGCSGPGGEKAPNVPPLVSVSTTPTETPSETPSATPSGPATSKVADTLCVRMNQSLVQTTLGVPAVQIQPEGLPADFGLPTYDVCQLGLSTSPSGPVLKLGISVQLATKADLAAAQKAYAATKAEPSKPVTIGQGGFGTSRFVVFLFNGRMVEVSGPPATLAKYVVLGQEAVRQAPGLPEAPQLITREQCERGSSAAAKVMGAPAMVRRDSETATGDLVCGWITSTSVLYTTVRRVPDAEKVIAPVRKAPTSMSVPLGDEGYVDTATGRGILRVGTDKIIDLVPLPAGHADPDDMVAFALAMSPPYTR</sequence>
<keyword evidence="4" id="KW-1185">Reference proteome</keyword>
<comment type="caution">
    <text evidence="3">The sequence shown here is derived from an EMBL/GenBank/DDBJ whole genome shotgun (WGS) entry which is preliminary data.</text>
</comment>
<dbReference type="Proteomes" id="UP001501319">
    <property type="component" value="Unassembled WGS sequence"/>
</dbReference>
<dbReference type="EMBL" id="BAAANE010000008">
    <property type="protein sequence ID" value="GAA1651003.1"/>
    <property type="molecule type" value="Genomic_DNA"/>
</dbReference>
<proteinExistence type="predicted"/>
<reference evidence="4" key="1">
    <citation type="journal article" date="2019" name="Int. J. Syst. Evol. Microbiol.">
        <title>The Global Catalogue of Microorganisms (GCM) 10K type strain sequencing project: providing services to taxonomists for standard genome sequencing and annotation.</title>
        <authorList>
            <consortium name="The Broad Institute Genomics Platform"/>
            <consortium name="The Broad Institute Genome Sequencing Center for Infectious Disease"/>
            <person name="Wu L."/>
            <person name="Ma J."/>
        </authorList>
    </citation>
    <scope>NUCLEOTIDE SEQUENCE [LARGE SCALE GENOMIC DNA]</scope>
    <source>
        <strain evidence="4">JCM 14306</strain>
    </source>
</reference>
<accession>A0ABP4RML8</accession>
<dbReference type="PROSITE" id="PS51257">
    <property type="entry name" value="PROKAR_LIPOPROTEIN"/>
    <property type="match status" value="1"/>
</dbReference>
<evidence type="ECO:0000256" key="1">
    <source>
        <dbReference type="SAM" id="MobiDB-lite"/>
    </source>
</evidence>